<evidence type="ECO:0000313" key="11">
    <source>
        <dbReference type="Ensembl" id="ENSMALP00000009276.1"/>
    </source>
</evidence>
<keyword evidence="3" id="KW-0479">Metal-binding</keyword>
<evidence type="ECO:0000259" key="10">
    <source>
        <dbReference type="PROSITE" id="PS50157"/>
    </source>
</evidence>
<feature type="domain" description="C2H2-type" evidence="10">
    <location>
        <begin position="671"/>
        <end position="698"/>
    </location>
</feature>
<dbReference type="PROSITE" id="PS00028">
    <property type="entry name" value="ZINC_FINGER_C2H2_1"/>
    <property type="match status" value="11"/>
</dbReference>
<feature type="domain" description="C2H2-type" evidence="10">
    <location>
        <begin position="699"/>
        <end position="726"/>
    </location>
</feature>
<feature type="compositionally biased region" description="Acidic residues" evidence="9">
    <location>
        <begin position="490"/>
        <end position="499"/>
    </location>
</feature>
<feature type="domain" description="C2H2-type" evidence="10">
    <location>
        <begin position="784"/>
        <end position="811"/>
    </location>
</feature>
<dbReference type="PANTHER" id="PTHR23226">
    <property type="entry name" value="ZINC FINGER AND SCAN DOMAIN-CONTAINING"/>
    <property type="match status" value="1"/>
</dbReference>
<feature type="region of interest" description="Disordered" evidence="9">
    <location>
        <begin position="283"/>
        <end position="328"/>
    </location>
</feature>
<comment type="similarity">
    <text evidence="2">Belongs to the krueppel C2H2-type zinc-finger protein family.</text>
</comment>
<keyword evidence="5 8" id="KW-0863">Zinc-finger</keyword>
<feature type="region of interest" description="Disordered" evidence="9">
    <location>
        <begin position="479"/>
        <end position="527"/>
    </location>
</feature>
<protein>
    <recommendedName>
        <fullName evidence="10">C2H2-type domain-containing protein</fullName>
    </recommendedName>
</protein>
<dbReference type="FunFam" id="3.30.160.60:FF:000671">
    <property type="entry name" value="Zinc finger protein 26"/>
    <property type="match status" value="1"/>
</dbReference>
<dbReference type="FunFam" id="3.30.160.60:FF:002343">
    <property type="entry name" value="Zinc finger protein 33A"/>
    <property type="match status" value="1"/>
</dbReference>
<dbReference type="FunFam" id="3.30.160.60:FF:000624">
    <property type="entry name" value="zinc finger protein 697"/>
    <property type="match status" value="1"/>
</dbReference>
<keyword evidence="12" id="KW-1185">Reference proteome</keyword>
<accession>A0A3Q3QC85</accession>
<evidence type="ECO:0000313" key="12">
    <source>
        <dbReference type="Proteomes" id="UP000261600"/>
    </source>
</evidence>
<feature type="compositionally biased region" description="Polar residues" evidence="9">
    <location>
        <begin position="299"/>
        <end position="314"/>
    </location>
</feature>
<dbReference type="PANTHER" id="PTHR23226:SF416">
    <property type="entry name" value="FI01424P"/>
    <property type="match status" value="1"/>
</dbReference>
<organism evidence="11 12">
    <name type="scientific">Monopterus albus</name>
    <name type="common">Swamp eel</name>
    <dbReference type="NCBI Taxonomy" id="43700"/>
    <lineage>
        <taxon>Eukaryota</taxon>
        <taxon>Metazoa</taxon>
        <taxon>Chordata</taxon>
        <taxon>Craniata</taxon>
        <taxon>Vertebrata</taxon>
        <taxon>Euteleostomi</taxon>
        <taxon>Actinopterygii</taxon>
        <taxon>Neopterygii</taxon>
        <taxon>Teleostei</taxon>
        <taxon>Neoteleostei</taxon>
        <taxon>Acanthomorphata</taxon>
        <taxon>Anabantaria</taxon>
        <taxon>Synbranchiformes</taxon>
        <taxon>Synbranchidae</taxon>
        <taxon>Monopterus</taxon>
    </lineage>
</organism>
<evidence type="ECO:0000256" key="5">
    <source>
        <dbReference type="ARBA" id="ARBA00022771"/>
    </source>
</evidence>
<reference evidence="11" key="2">
    <citation type="submission" date="2025-09" db="UniProtKB">
        <authorList>
            <consortium name="Ensembl"/>
        </authorList>
    </citation>
    <scope>IDENTIFICATION</scope>
</reference>
<keyword evidence="6" id="KW-0862">Zinc</keyword>
<feature type="domain" description="C2H2-type" evidence="10">
    <location>
        <begin position="643"/>
        <end position="670"/>
    </location>
</feature>
<dbReference type="FunFam" id="3.30.160.60:FF:000340">
    <property type="entry name" value="zinc finger protein 473 isoform X1"/>
    <property type="match status" value="1"/>
</dbReference>
<dbReference type="InterPro" id="IPR013087">
    <property type="entry name" value="Znf_C2H2_type"/>
</dbReference>
<feature type="region of interest" description="Disordered" evidence="9">
    <location>
        <begin position="93"/>
        <end position="114"/>
    </location>
</feature>
<dbReference type="SUPFAM" id="SSF57667">
    <property type="entry name" value="beta-beta-alpha zinc fingers"/>
    <property type="match status" value="7"/>
</dbReference>
<dbReference type="GO" id="GO:0005634">
    <property type="term" value="C:nucleus"/>
    <property type="evidence" value="ECO:0007669"/>
    <property type="project" value="UniProtKB-SubCell"/>
</dbReference>
<dbReference type="Ensembl" id="ENSMALT00000009470.1">
    <property type="protein sequence ID" value="ENSMALP00000009276.1"/>
    <property type="gene ID" value="ENSMALG00000006586.1"/>
</dbReference>
<evidence type="ECO:0000256" key="6">
    <source>
        <dbReference type="ARBA" id="ARBA00022833"/>
    </source>
</evidence>
<feature type="domain" description="C2H2-type" evidence="10">
    <location>
        <begin position="840"/>
        <end position="867"/>
    </location>
</feature>
<keyword evidence="7" id="KW-0539">Nucleus</keyword>
<evidence type="ECO:0000256" key="2">
    <source>
        <dbReference type="ARBA" id="ARBA00006991"/>
    </source>
</evidence>
<name>A0A3Q3QC85_MONAL</name>
<feature type="domain" description="C2H2-type" evidence="10">
    <location>
        <begin position="728"/>
        <end position="755"/>
    </location>
</feature>
<evidence type="ECO:0000256" key="9">
    <source>
        <dbReference type="SAM" id="MobiDB-lite"/>
    </source>
</evidence>
<dbReference type="FunFam" id="3.30.160.60:FF:000100">
    <property type="entry name" value="Zinc finger 45-like"/>
    <property type="match status" value="1"/>
</dbReference>
<feature type="domain" description="C2H2-type" evidence="10">
    <location>
        <begin position="587"/>
        <end position="614"/>
    </location>
</feature>
<dbReference type="Pfam" id="PF00096">
    <property type="entry name" value="zf-C2H2"/>
    <property type="match status" value="7"/>
</dbReference>
<evidence type="ECO:0000256" key="8">
    <source>
        <dbReference type="PROSITE-ProRule" id="PRU00042"/>
    </source>
</evidence>
<dbReference type="GO" id="GO:0000978">
    <property type="term" value="F:RNA polymerase II cis-regulatory region sequence-specific DNA binding"/>
    <property type="evidence" value="ECO:0007669"/>
    <property type="project" value="TreeGrafter"/>
</dbReference>
<dbReference type="GO" id="GO:0000981">
    <property type="term" value="F:DNA-binding transcription factor activity, RNA polymerase II-specific"/>
    <property type="evidence" value="ECO:0007669"/>
    <property type="project" value="TreeGrafter"/>
</dbReference>
<reference evidence="11" key="1">
    <citation type="submission" date="2025-08" db="UniProtKB">
        <authorList>
            <consortium name="Ensembl"/>
        </authorList>
    </citation>
    <scope>IDENTIFICATION</scope>
</reference>
<feature type="domain" description="C2H2-type" evidence="10">
    <location>
        <begin position="615"/>
        <end position="642"/>
    </location>
</feature>
<proteinExistence type="inferred from homology"/>
<comment type="subcellular location">
    <subcellularLocation>
        <location evidence="1">Nucleus</location>
    </subcellularLocation>
</comment>
<dbReference type="InterPro" id="IPR036236">
    <property type="entry name" value="Znf_C2H2_sf"/>
</dbReference>
<keyword evidence="4" id="KW-0677">Repeat</keyword>
<dbReference type="AlphaFoldDB" id="A0A3Q3QC85"/>
<dbReference type="Proteomes" id="UP000261600">
    <property type="component" value="Unplaced"/>
</dbReference>
<evidence type="ECO:0000256" key="3">
    <source>
        <dbReference type="ARBA" id="ARBA00022723"/>
    </source>
</evidence>
<dbReference type="FunFam" id="3.30.160.60:FF:000110">
    <property type="entry name" value="Zinc finger protein-like"/>
    <property type="match status" value="1"/>
</dbReference>
<evidence type="ECO:0000256" key="7">
    <source>
        <dbReference type="ARBA" id="ARBA00023242"/>
    </source>
</evidence>
<evidence type="ECO:0000256" key="1">
    <source>
        <dbReference type="ARBA" id="ARBA00004123"/>
    </source>
</evidence>
<sequence>MFYWTKTKSGVSETLDSLGNMSKAEILRGIITEKLTTAAQEILAVVGRTMAGYEEEASGFRKEIDRQRRQLELLQPERRAQIPGLDSHEVVVLSEEEEEEEEHTHQTGAQDAGSQGVLWVDNDEEEQLSVQPEMSSREKREDLKDPDYQMPSRSFPRLQSGRRKPGRPRISDAPSHLDLRVRILEDSQIVVLSSSVFKKYPVQELRCPRGLREVDFLDLLRSTFPQLAANKPFDIFTADRSRRLHPMKVKSLTPEEICRAMRCTGMGNWVLYIRLKTSSEDLHSAQRQDDETIDLPTRGATTSADQSKMSSPTAQPEKRKRGRPRLKEEPTQHYFRICMLEDSSSDVSSKHVLQRSSVQDLKCPRGLHEADFLALLRSTVPQLAGDEPFSIFKCNRSRQLQRLNVKSLTPEEISRTVKGPGALLYVRLKTGKEEEDEDDECDLLLRDYDATDAVVMKSGDARLSSSSLVRCGDGKRVAAPSHHLTLQPDMDTEEADDEGNMASSTDKDDDDDWKPDQTSRKRAPRSTVERSKASCKVCGVWYKIQGSLIKHAWSHVEEPQCACGVCGEHFQAVEEIKTHLRNHQKTFDCLYCGKSFFTAASLNNHTTLHTGNRLFKCDECNKTFAHKYRLRIHSWVHVVEKPYKCDVCPKTFGLKAQLRAHSKMHAGRDKYHCHICGKFVYDLRSLTRHKATHSVERRYGCEICGKRFKVISTLKAHEKIHTVRERPYLCHICCKTFLSNCGLKAHMMTHEGERPFICIVCSKGFISNGERKTHMRIHTGEAPYGCSECGRFFKRKSHLNNHIKCHLGIKQFVCTVCGKACSRQEHLTVHMRTHNGERPYQCTLCDKAFTQSHCLKTHMKSHQGGQR</sequence>
<dbReference type="FunFam" id="3.30.160.60:FF:000478">
    <property type="entry name" value="Zinc finger protein 133"/>
    <property type="match status" value="1"/>
</dbReference>
<dbReference type="GO" id="GO:0008270">
    <property type="term" value="F:zinc ion binding"/>
    <property type="evidence" value="ECO:0007669"/>
    <property type="project" value="UniProtKB-KW"/>
</dbReference>
<dbReference type="PROSITE" id="PS50157">
    <property type="entry name" value="ZINC_FINGER_C2H2_2"/>
    <property type="match status" value="10"/>
</dbReference>
<feature type="region of interest" description="Disordered" evidence="9">
    <location>
        <begin position="126"/>
        <end position="173"/>
    </location>
</feature>
<feature type="domain" description="C2H2-type" evidence="10">
    <location>
        <begin position="812"/>
        <end position="839"/>
    </location>
</feature>
<dbReference type="Gene3D" id="3.30.160.60">
    <property type="entry name" value="Classic Zinc Finger"/>
    <property type="match status" value="11"/>
</dbReference>
<feature type="domain" description="C2H2-type" evidence="10">
    <location>
        <begin position="756"/>
        <end position="783"/>
    </location>
</feature>
<feature type="compositionally biased region" description="Basic and acidic residues" evidence="9">
    <location>
        <begin position="135"/>
        <end position="147"/>
    </location>
</feature>
<evidence type="ECO:0000256" key="4">
    <source>
        <dbReference type="ARBA" id="ARBA00022737"/>
    </source>
</evidence>
<dbReference type="FunFam" id="3.30.160.60:FF:001443">
    <property type="entry name" value="Zinc finger protein 668"/>
    <property type="match status" value="1"/>
</dbReference>
<dbReference type="SMART" id="SM00355">
    <property type="entry name" value="ZnF_C2H2"/>
    <property type="match status" value="12"/>
</dbReference>